<feature type="non-terminal residue" evidence="1">
    <location>
        <position position="130"/>
    </location>
</feature>
<evidence type="ECO:0000313" key="2">
    <source>
        <dbReference type="Proteomes" id="UP000054279"/>
    </source>
</evidence>
<dbReference type="EMBL" id="KN837230">
    <property type="protein sequence ID" value="KIJ32224.1"/>
    <property type="molecule type" value="Genomic_DNA"/>
</dbReference>
<dbReference type="HOGENOM" id="CLU_159701_0_0_1"/>
<evidence type="ECO:0000313" key="1">
    <source>
        <dbReference type="EMBL" id="KIJ32224.1"/>
    </source>
</evidence>
<keyword evidence="2" id="KW-1185">Reference proteome</keyword>
<accession>A0A0C9UC37</accession>
<name>A0A0C9UC37_SPHS4</name>
<sequence length="130" mass="15112">MKDTNKPLAEVRVSKLKDCPILTPGRIDPLVLQTWTHACRRYMKHAEKKTTEIVSFVADGMMEPRLISWYNANQTRMDNLTLEAYIAELAALVLEKNWDIKIRQQILASKQGNREFIDWKIEVENLNAIL</sequence>
<gene>
    <name evidence="1" type="ORF">M422DRAFT_184842</name>
</gene>
<organism evidence="1 2">
    <name type="scientific">Sphaerobolus stellatus (strain SS14)</name>
    <dbReference type="NCBI Taxonomy" id="990650"/>
    <lineage>
        <taxon>Eukaryota</taxon>
        <taxon>Fungi</taxon>
        <taxon>Dikarya</taxon>
        <taxon>Basidiomycota</taxon>
        <taxon>Agaricomycotina</taxon>
        <taxon>Agaricomycetes</taxon>
        <taxon>Phallomycetidae</taxon>
        <taxon>Geastrales</taxon>
        <taxon>Sphaerobolaceae</taxon>
        <taxon>Sphaerobolus</taxon>
    </lineage>
</organism>
<proteinExistence type="predicted"/>
<dbReference type="AlphaFoldDB" id="A0A0C9UC37"/>
<reference evidence="1 2" key="1">
    <citation type="submission" date="2014-06" db="EMBL/GenBank/DDBJ databases">
        <title>Evolutionary Origins and Diversification of the Mycorrhizal Mutualists.</title>
        <authorList>
            <consortium name="DOE Joint Genome Institute"/>
            <consortium name="Mycorrhizal Genomics Consortium"/>
            <person name="Kohler A."/>
            <person name="Kuo A."/>
            <person name="Nagy L.G."/>
            <person name="Floudas D."/>
            <person name="Copeland A."/>
            <person name="Barry K.W."/>
            <person name="Cichocki N."/>
            <person name="Veneault-Fourrey C."/>
            <person name="LaButti K."/>
            <person name="Lindquist E.A."/>
            <person name="Lipzen A."/>
            <person name="Lundell T."/>
            <person name="Morin E."/>
            <person name="Murat C."/>
            <person name="Riley R."/>
            <person name="Ohm R."/>
            <person name="Sun H."/>
            <person name="Tunlid A."/>
            <person name="Henrissat B."/>
            <person name="Grigoriev I.V."/>
            <person name="Hibbett D.S."/>
            <person name="Martin F."/>
        </authorList>
    </citation>
    <scope>NUCLEOTIDE SEQUENCE [LARGE SCALE GENOMIC DNA]</scope>
    <source>
        <strain evidence="1 2">SS14</strain>
    </source>
</reference>
<dbReference type="Proteomes" id="UP000054279">
    <property type="component" value="Unassembled WGS sequence"/>
</dbReference>
<dbReference type="OrthoDB" id="2369050at2759"/>
<protein>
    <submittedName>
        <fullName evidence="1">Uncharacterized protein</fullName>
    </submittedName>
</protein>